<gene>
    <name evidence="6" type="ORF">BN7_1043</name>
</gene>
<dbReference type="AlphaFoldDB" id="K0KH42"/>
<comment type="function">
    <text evidence="3">Regulates mitochondrial small subunit maturation by controlling 15S rRNA 5'-end processing. Localizes to the 5' precursor of the 15S rRNA in a position that is subsequently occupied by mS47 in the mature yeast mtSSU. Uses structure and sequence-specific RNA recognition, binding to a single-stranded region of the precursor and specifically recognizing bases -6 to -1. The exchange of Ccm1 for mS47 is coupled to the irreversible removal of precursor rRNA that is accompanied by conformational changes of the mitoribosomal proteins uS5m and mS26. These conformational changes signal completion of 5'-end rRNA processing through protection of the mature 5'-end of the 15S rRNA and stabilization of mS47. The removal of the 5' precursor together with the dissociation of Ccm1 may be catalyzed by the 5'-3' exoribonuclease Pet127. Involved in the specific removal of group I introns in mitochondrial encoded transcripts.</text>
</comment>
<dbReference type="InParanoid" id="K0KH42"/>
<dbReference type="eggNOG" id="ENOG502RPYD">
    <property type="taxonomic scope" value="Eukaryota"/>
</dbReference>
<evidence type="ECO:0000256" key="5">
    <source>
        <dbReference type="ARBA" id="ARBA00044527"/>
    </source>
</evidence>
<evidence type="ECO:0000256" key="1">
    <source>
        <dbReference type="ARBA" id="ARBA00006192"/>
    </source>
</evidence>
<comment type="caution">
    <text evidence="6">The sequence shown here is derived from an EMBL/GenBank/DDBJ whole genome shotgun (WGS) entry which is preliminary data.</text>
</comment>
<dbReference type="HOGENOM" id="CLU_576469_0_0_1"/>
<dbReference type="Proteomes" id="UP000009328">
    <property type="component" value="Unassembled WGS sequence"/>
</dbReference>
<dbReference type="InterPro" id="IPR011990">
    <property type="entry name" value="TPR-like_helical_dom_sf"/>
</dbReference>
<evidence type="ECO:0000313" key="6">
    <source>
        <dbReference type="EMBL" id="CCH41502.1"/>
    </source>
</evidence>
<name>K0KH42_WICCF</name>
<evidence type="ECO:0000313" key="7">
    <source>
        <dbReference type="Proteomes" id="UP000009328"/>
    </source>
</evidence>
<dbReference type="PANTHER" id="PTHR47936">
    <property type="entry name" value="PPR_LONG DOMAIN-CONTAINING PROTEIN"/>
    <property type="match status" value="1"/>
</dbReference>
<dbReference type="EMBL" id="CAIF01000020">
    <property type="protein sequence ID" value="CCH41502.1"/>
    <property type="molecule type" value="Genomic_DNA"/>
</dbReference>
<dbReference type="PANTHER" id="PTHR47936:SF1">
    <property type="entry name" value="PENTATRICOPEPTIDE REPEAT-CONTAINING PROTEIN GUN1, CHLOROPLASTIC"/>
    <property type="match status" value="1"/>
</dbReference>
<sequence length="474" mass="55651">MTSLGLRVIDLLQKPATYESFQHLCQRFKTRIYLPKFNKAQEVGENQTNIRNQRLSVPRKSCLKTTYVNLLRNLYPLEHVNHEKLYNAYSSLPSPQPLHVQPQHLEQLMDQFVNSGGNFRGRNARFLTDIISDLANCGMKLSIREINNYLYLMNYNQDTDLTIVKGSYHSILDMGEFNMSTFNTFLKIGIDKQDEGFMSQILDDIVSNNFKFDRFTYDMLMRYAGSCGDYERCLVFFEMFLDEGHILDISMINTVITVLLENNQIQEATEIVDLIFKKPEINNTFNILESNFSNSTHERRINAQELTFLDFHKIQTPNELLFKPVPTLSTFQPLIKYFTTAEHFNLSKIFKCLEEMNDLKIAIPQSIYINIFNSLKEQDIKDLQYLKFILNFMMNETNLKFNSPLFDSIIDTFLKHSGYQNKLINGIENQWLTLKQNMRGTPYSRRSEEIEEFSTESINKLLMFYEPRDQQILS</sequence>
<protein>
    <recommendedName>
        <fullName evidence="5">Mitochondrial 15S rRNA processing factor CCM1</fullName>
    </recommendedName>
</protein>
<dbReference type="STRING" id="1206466.K0KH42"/>
<dbReference type="Gene3D" id="1.25.40.10">
    <property type="entry name" value="Tetratricopeptide repeat domain"/>
    <property type="match status" value="1"/>
</dbReference>
<keyword evidence="2" id="KW-0677">Repeat</keyword>
<reference evidence="6 7" key="1">
    <citation type="journal article" date="2012" name="Eukaryot. Cell">
        <title>Draft genome sequence of Wickerhamomyces ciferrii NRRL Y-1031 F-60-10.</title>
        <authorList>
            <person name="Schneider J."/>
            <person name="Andrea H."/>
            <person name="Blom J."/>
            <person name="Jaenicke S."/>
            <person name="Ruckert C."/>
            <person name="Schorsch C."/>
            <person name="Szczepanowski R."/>
            <person name="Farwick M."/>
            <person name="Goesmann A."/>
            <person name="Puhler A."/>
            <person name="Schaffer S."/>
            <person name="Tauch A."/>
            <person name="Kohler T."/>
            <person name="Brinkrolf K."/>
        </authorList>
    </citation>
    <scope>NUCLEOTIDE SEQUENCE [LARGE SCALE GENOMIC DNA]</scope>
    <source>
        <strain evidence="7">ATCC 14091 / BCRC 22168 / CBS 111 / JCM 3599 / NBRC 0793 / NRRL Y-1031 F-60-10</strain>
    </source>
</reference>
<comment type="subunit">
    <text evidence="4">Binds to mitochondrial small subunit 15S rRNA.</text>
</comment>
<keyword evidence="7" id="KW-1185">Reference proteome</keyword>
<dbReference type="GO" id="GO:0031930">
    <property type="term" value="P:mitochondria-nucleus signaling pathway"/>
    <property type="evidence" value="ECO:0007669"/>
    <property type="project" value="TreeGrafter"/>
</dbReference>
<accession>K0KH42</accession>
<evidence type="ECO:0000256" key="4">
    <source>
        <dbReference type="ARBA" id="ARBA00044511"/>
    </source>
</evidence>
<organism evidence="6 7">
    <name type="scientific">Wickerhamomyces ciferrii (strain ATCC 14091 / BCRC 22168 / CBS 111 / JCM 3599 / NBRC 0793 / NRRL Y-1031 F-60-10)</name>
    <name type="common">Yeast</name>
    <name type="synonym">Pichia ciferrii</name>
    <dbReference type="NCBI Taxonomy" id="1206466"/>
    <lineage>
        <taxon>Eukaryota</taxon>
        <taxon>Fungi</taxon>
        <taxon>Dikarya</taxon>
        <taxon>Ascomycota</taxon>
        <taxon>Saccharomycotina</taxon>
        <taxon>Saccharomycetes</taxon>
        <taxon>Phaffomycetales</taxon>
        <taxon>Wickerhamomycetaceae</taxon>
        <taxon>Wickerhamomyces</taxon>
    </lineage>
</organism>
<evidence type="ECO:0000256" key="2">
    <source>
        <dbReference type="ARBA" id="ARBA00022737"/>
    </source>
</evidence>
<evidence type="ECO:0000256" key="3">
    <source>
        <dbReference type="ARBA" id="ARBA00044493"/>
    </source>
</evidence>
<comment type="similarity">
    <text evidence="1">Belongs to the CCM1 family.</text>
</comment>
<proteinExistence type="inferred from homology"/>